<dbReference type="SUPFAM" id="SSF47060">
    <property type="entry name" value="S15/NS1 RNA-binding domain"/>
    <property type="match status" value="1"/>
</dbReference>
<proteinExistence type="predicted"/>
<dbReference type="GO" id="GO:0005730">
    <property type="term" value="C:nucleolus"/>
    <property type="evidence" value="ECO:0007669"/>
    <property type="project" value="TreeGrafter"/>
</dbReference>
<dbReference type="InterPro" id="IPR023029">
    <property type="entry name" value="Ribosomal_uS15_arc_euk"/>
</dbReference>
<gene>
    <name evidence="1" type="ORF">IFM89_001164</name>
</gene>
<keyword evidence="2" id="KW-1185">Reference proteome</keyword>
<reference evidence="1 2" key="1">
    <citation type="submission" date="2020-10" db="EMBL/GenBank/DDBJ databases">
        <title>The Coptis chinensis genome and diversification of protoberbering-type alkaloids.</title>
        <authorList>
            <person name="Wang B."/>
            <person name="Shu S."/>
            <person name="Song C."/>
            <person name="Liu Y."/>
        </authorList>
    </citation>
    <scope>NUCLEOTIDE SEQUENCE [LARGE SCALE GENOMIC DNA]</scope>
    <source>
        <strain evidence="1">HL-2020</strain>
        <tissue evidence="1">Leaf</tissue>
    </source>
</reference>
<dbReference type="Proteomes" id="UP000631114">
    <property type="component" value="Unassembled WGS sequence"/>
</dbReference>
<sequence>MGRFICTTITPRIGEYRRRLCHTREVLQLGSKSHLKMLRRTSASLLGIERKDKDNKFRLIFVESRIHRLARYYNRTKKLPPVWKYKRTRHDLKAQAEALILFANRLDGLLKCVLHPSNAFGPGQQRDAGLRFELANLCV</sequence>
<dbReference type="EMBL" id="JADFTS010000002">
    <property type="protein sequence ID" value="KAF9618441.1"/>
    <property type="molecule type" value="Genomic_DNA"/>
</dbReference>
<dbReference type="GO" id="GO:0003735">
    <property type="term" value="F:structural constituent of ribosome"/>
    <property type="evidence" value="ECO:0007669"/>
    <property type="project" value="TreeGrafter"/>
</dbReference>
<dbReference type="InterPro" id="IPR009068">
    <property type="entry name" value="uS15_NS1_RNA-bd_sf"/>
</dbReference>
<dbReference type="Gene3D" id="1.10.287.10">
    <property type="entry name" value="S15/NS1, RNA-binding"/>
    <property type="match status" value="1"/>
</dbReference>
<evidence type="ECO:0000313" key="1">
    <source>
        <dbReference type="EMBL" id="KAF9618441.1"/>
    </source>
</evidence>
<comment type="caution">
    <text evidence="1">The sequence shown here is derived from an EMBL/GenBank/DDBJ whole genome shotgun (WGS) entry which is preliminary data.</text>
</comment>
<evidence type="ECO:0008006" key="3">
    <source>
        <dbReference type="Google" id="ProtNLM"/>
    </source>
</evidence>
<dbReference type="GO" id="GO:0070181">
    <property type="term" value="F:small ribosomal subunit rRNA binding"/>
    <property type="evidence" value="ECO:0007669"/>
    <property type="project" value="TreeGrafter"/>
</dbReference>
<name>A0A835IIK5_9MAGN</name>
<protein>
    <recommendedName>
        <fullName evidence="3">40S ribosomal protein S13</fullName>
    </recommendedName>
</protein>
<dbReference type="GO" id="GO:0022627">
    <property type="term" value="C:cytosolic small ribosomal subunit"/>
    <property type="evidence" value="ECO:0007669"/>
    <property type="project" value="TreeGrafter"/>
</dbReference>
<accession>A0A835IIK5</accession>
<dbReference type="PANTHER" id="PTHR11885">
    <property type="entry name" value="RIBOSOMAL PROTEIN S15P/S13E"/>
    <property type="match status" value="1"/>
</dbReference>
<evidence type="ECO:0000313" key="2">
    <source>
        <dbReference type="Proteomes" id="UP000631114"/>
    </source>
</evidence>
<dbReference type="AlphaFoldDB" id="A0A835IIK5"/>
<organism evidence="1 2">
    <name type="scientific">Coptis chinensis</name>
    <dbReference type="NCBI Taxonomy" id="261450"/>
    <lineage>
        <taxon>Eukaryota</taxon>
        <taxon>Viridiplantae</taxon>
        <taxon>Streptophyta</taxon>
        <taxon>Embryophyta</taxon>
        <taxon>Tracheophyta</taxon>
        <taxon>Spermatophyta</taxon>
        <taxon>Magnoliopsida</taxon>
        <taxon>Ranunculales</taxon>
        <taxon>Ranunculaceae</taxon>
        <taxon>Coptidoideae</taxon>
        <taxon>Coptis</taxon>
    </lineage>
</organism>
<dbReference type="PANTHER" id="PTHR11885:SF6">
    <property type="entry name" value="SMALL RIBOSOMAL SUBUNIT PROTEIN US15"/>
    <property type="match status" value="1"/>
</dbReference>